<reference evidence="4" key="4">
    <citation type="journal article" date="2008" name="Nucleic Acids Res.">
        <title>The rice annotation project database (RAP-DB): 2008 update.</title>
        <authorList>
            <consortium name="The rice annotation project (RAP)"/>
        </authorList>
    </citation>
    <scope>GENOME REANNOTATION</scope>
    <source>
        <strain evidence="4">cv. Nipponbare</strain>
    </source>
</reference>
<evidence type="ECO:0000313" key="4">
    <source>
        <dbReference type="Proteomes" id="UP000000763"/>
    </source>
</evidence>
<proteinExistence type="predicted"/>
<gene>
    <name evidence="3" type="ORF">OSJNBa0061G23.9</name>
    <name evidence="2" type="ORF">OSJNBa0077M23.36</name>
</gene>
<feature type="compositionally biased region" description="Basic residues" evidence="1">
    <location>
        <begin position="30"/>
        <end position="47"/>
    </location>
</feature>
<feature type="region of interest" description="Disordered" evidence="1">
    <location>
        <begin position="1"/>
        <end position="163"/>
    </location>
</feature>
<organism evidence="3 4">
    <name type="scientific">Oryza sativa subsp. japonica</name>
    <name type="common">Rice</name>
    <dbReference type="NCBI Taxonomy" id="39947"/>
    <lineage>
        <taxon>Eukaryota</taxon>
        <taxon>Viridiplantae</taxon>
        <taxon>Streptophyta</taxon>
        <taxon>Embryophyta</taxon>
        <taxon>Tracheophyta</taxon>
        <taxon>Spermatophyta</taxon>
        <taxon>Magnoliopsida</taxon>
        <taxon>Liliopsida</taxon>
        <taxon>Poales</taxon>
        <taxon>Poaceae</taxon>
        <taxon>BOP clade</taxon>
        <taxon>Oryzoideae</taxon>
        <taxon>Oryzeae</taxon>
        <taxon>Oryzinae</taxon>
        <taxon>Oryza</taxon>
        <taxon>Oryza sativa</taxon>
    </lineage>
</organism>
<protein>
    <submittedName>
        <fullName evidence="3">Uncharacterized protein</fullName>
    </submittedName>
</protein>
<feature type="compositionally biased region" description="Low complexity" evidence="1">
    <location>
        <begin position="89"/>
        <end position="99"/>
    </location>
</feature>
<evidence type="ECO:0000313" key="2">
    <source>
        <dbReference type="EMBL" id="BAD62454.1"/>
    </source>
</evidence>
<dbReference type="Proteomes" id="UP000000763">
    <property type="component" value="Chromosome 6"/>
</dbReference>
<feature type="region of interest" description="Disordered" evidence="1">
    <location>
        <begin position="321"/>
        <end position="347"/>
    </location>
</feature>
<name>Q5Z451_ORYSJ</name>
<evidence type="ECO:0000313" key="3">
    <source>
        <dbReference type="EMBL" id="BAD62462.1"/>
    </source>
</evidence>
<feature type="compositionally biased region" description="Basic and acidic residues" evidence="1">
    <location>
        <begin position="338"/>
        <end position="347"/>
    </location>
</feature>
<feature type="compositionally biased region" description="Polar residues" evidence="1">
    <location>
        <begin position="140"/>
        <end position="150"/>
    </location>
</feature>
<feature type="region of interest" description="Disordered" evidence="1">
    <location>
        <begin position="208"/>
        <end position="231"/>
    </location>
</feature>
<dbReference type="EMBL" id="AP006553">
    <property type="protein sequence ID" value="BAD62462.1"/>
    <property type="molecule type" value="Genomic_DNA"/>
</dbReference>
<reference evidence="2" key="1">
    <citation type="submission" date="2003-06" db="EMBL/GenBank/DDBJ databases">
        <title>Oryza sativa nipponbare(GA3) genomic DNA, chromosome 6, BAC clone:OSJNBa0077M23.</title>
        <authorList>
            <person name="Sasaki T."/>
            <person name="Matsumoto T."/>
            <person name="Katayose Y."/>
        </authorList>
    </citation>
    <scope>NUCLEOTIDE SEQUENCE</scope>
</reference>
<dbReference type="AlphaFoldDB" id="Q5Z451"/>
<reference evidence="4" key="3">
    <citation type="journal article" date="2005" name="Nature">
        <title>The map-based sequence of the rice genome.</title>
        <authorList>
            <consortium name="International rice genome sequencing project (IRGSP)"/>
            <person name="Matsumoto T."/>
            <person name="Wu J."/>
            <person name="Kanamori H."/>
            <person name="Katayose Y."/>
            <person name="Fujisawa M."/>
            <person name="Namiki N."/>
            <person name="Mizuno H."/>
            <person name="Yamamoto K."/>
            <person name="Antonio B.A."/>
            <person name="Baba T."/>
            <person name="Sakata K."/>
            <person name="Nagamura Y."/>
            <person name="Aoki H."/>
            <person name="Arikawa K."/>
            <person name="Arita K."/>
            <person name="Bito T."/>
            <person name="Chiden Y."/>
            <person name="Fujitsuka N."/>
            <person name="Fukunaka R."/>
            <person name="Hamada M."/>
            <person name="Harada C."/>
            <person name="Hayashi A."/>
            <person name="Hijishita S."/>
            <person name="Honda M."/>
            <person name="Hosokawa S."/>
            <person name="Ichikawa Y."/>
            <person name="Idonuma A."/>
            <person name="Iijima M."/>
            <person name="Ikeda M."/>
            <person name="Ikeno M."/>
            <person name="Ito K."/>
            <person name="Ito S."/>
            <person name="Ito T."/>
            <person name="Ito Y."/>
            <person name="Ito Y."/>
            <person name="Iwabuchi A."/>
            <person name="Kamiya K."/>
            <person name="Karasawa W."/>
            <person name="Kurita K."/>
            <person name="Katagiri S."/>
            <person name="Kikuta A."/>
            <person name="Kobayashi H."/>
            <person name="Kobayashi N."/>
            <person name="Machita K."/>
            <person name="Maehara T."/>
            <person name="Masukawa M."/>
            <person name="Mizubayashi T."/>
            <person name="Mukai Y."/>
            <person name="Nagasaki H."/>
            <person name="Nagata Y."/>
            <person name="Naito S."/>
            <person name="Nakashima M."/>
            <person name="Nakama Y."/>
            <person name="Nakamichi Y."/>
            <person name="Nakamura M."/>
            <person name="Meguro A."/>
            <person name="Negishi M."/>
            <person name="Ohta I."/>
            <person name="Ohta T."/>
            <person name="Okamoto M."/>
            <person name="Ono N."/>
            <person name="Saji S."/>
            <person name="Sakaguchi M."/>
            <person name="Sakai K."/>
            <person name="Shibata M."/>
            <person name="Shimokawa T."/>
            <person name="Song J."/>
            <person name="Takazaki Y."/>
            <person name="Terasawa K."/>
            <person name="Tsugane M."/>
            <person name="Tsuji K."/>
            <person name="Ueda S."/>
            <person name="Waki K."/>
            <person name="Yamagata H."/>
            <person name="Yamamoto M."/>
            <person name="Yamamoto S."/>
            <person name="Yamane H."/>
            <person name="Yoshiki S."/>
            <person name="Yoshihara R."/>
            <person name="Yukawa K."/>
            <person name="Zhong H."/>
            <person name="Yano M."/>
            <person name="Yuan Q."/>
            <person name="Ouyang S."/>
            <person name="Liu J."/>
            <person name="Jones K.M."/>
            <person name="Gansberger K."/>
            <person name="Moffat K."/>
            <person name="Hill J."/>
            <person name="Bera J."/>
            <person name="Fadrosh D."/>
            <person name="Jin S."/>
            <person name="Johri S."/>
            <person name="Kim M."/>
            <person name="Overton L."/>
            <person name="Reardon M."/>
            <person name="Tsitrin T."/>
            <person name="Vuong H."/>
            <person name="Weaver B."/>
            <person name="Ciecko A."/>
            <person name="Tallon L."/>
            <person name="Jackson J."/>
            <person name="Pai G."/>
            <person name="Aken S.V."/>
            <person name="Utterback T."/>
            <person name="Reidmuller S."/>
            <person name="Feldblyum T."/>
            <person name="Hsiao J."/>
            <person name="Zismann V."/>
            <person name="Iobst S."/>
            <person name="de Vazeille A.R."/>
            <person name="Buell C.R."/>
            <person name="Ying K."/>
            <person name="Li Y."/>
            <person name="Lu T."/>
            <person name="Huang Y."/>
            <person name="Zhao Q."/>
            <person name="Feng Q."/>
            <person name="Zhang L."/>
            <person name="Zhu J."/>
            <person name="Weng Q."/>
            <person name="Mu J."/>
            <person name="Lu Y."/>
            <person name="Fan D."/>
            <person name="Liu Y."/>
            <person name="Guan J."/>
            <person name="Zhang Y."/>
            <person name="Yu S."/>
            <person name="Liu X."/>
            <person name="Zhang Y."/>
            <person name="Hong G."/>
            <person name="Han B."/>
            <person name="Choisne N."/>
            <person name="Demange N."/>
            <person name="Orjeda G."/>
            <person name="Samain S."/>
            <person name="Cattolico L."/>
            <person name="Pelletier E."/>
            <person name="Couloux A."/>
            <person name="Segurens B."/>
            <person name="Wincker P."/>
            <person name="D'Hont A."/>
            <person name="Scarpelli C."/>
            <person name="Weissenbach J."/>
            <person name="Salanoubat M."/>
            <person name="Quetier F."/>
            <person name="Yu Y."/>
            <person name="Kim H.R."/>
            <person name="Rambo T."/>
            <person name="Currie J."/>
            <person name="Collura K."/>
            <person name="Luo M."/>
            <person name="Yang T."/>
            <person name="Ammiraju J.S.S."/>
            <person name="Engler F."/>
            <person name="Soderlund C."/>
            <person name="Wing R.A."/>
            <person name="Palmer L.E."/>
            <person name="de la Bastide M."/>
            <person name="Spiegel L."/>
            <person name="Nascimento L."/>
            <person name="Zutavern T."/>
            <person name="O'Shaughnessy A."/>
            <person name="Dike S."/>
            <person name="Dedhia N."/>
            <person name="Preston R."/>
            <person name="Balija V."/>
            <person name="McCombie W.R."/>
            <person name="Chow T."/>
            <person name="Chen H."/>
            <person name="Chung M."/>
            <person name="Chen C."/>
            <person name="Shaw J."/>
            <person name="Wu H."/>
            <person name="Hsiao K."/>
            <person name="Chao Y."/>
            <person name="Chu M."/>
            <person name="Cheng C."/>
            <person name="Hour A."/>
            <person name="Lee P."/>
            <person name="Lin S."/>
            <person name="Lin Y."/>
            <person name="Liou J."/>
            <person name="Liu S."/>
            <person name="Hsing Y."/>
            <person name="Raghuvanshi S."/>
            <person name="Mohanty A."/>
            <person name="Bharti A.K."/>
            <person name="Gaur A."/>
            <person name="Gupta V."/>
            <person name="Kumar D."/>
            <person name="Ravi V."/>
            <person name="Vij S."/>
            <person name="Kapur A."/>
            <person name="Khurana P."/>
            <person name="Khurana P."/>
            <person name="Khurana J.P."/>
            <person name="Tyagi A.K."/>
            <person name="Gaikwad K."/>
            <person name="Singh A."/>
            <person name="Dalal V."/>
            <person name="Srivastava S."/>
            <person name="Dixit A."/>
            <person name="Pal A.K."/>
            <person name="Ghazi I.A."/>
            <person name="Yadav M."/>
            <person name="Pandit A."/>
            <person name="Bhargava A."/>
            <person name="Sureshbabu K."/>
            <person name="Batra K."/>
            <person name="Sharma T.R."/>
            <person name="Mohapatra T."/>
            <person name="Singh N.K."/>
            <person name="Messing J."/>
            <person name="Nelson A.B."/>
            <person name="Fuks G."/>
            <person name="Kavchok S."/>
            <person name="Keizer G."/>
            <person name="Linton E."/>
            <person name="Llaca V."/>
            <person name="Song R."/>
            <person name="Tanyolac B."/>
            <person name="Young S."/>
            <person name="Ho-Il K."/>
            <person name="Hahn J.H."/>
            <person name="Sangsakoo G."/>
            <person name="Vanavichit A."/>
            <person name="de Mattos Luiz.A.T."/>
            <person name="Zimmer P.D."/>
            <person name="Malone G."/>
            <person name="Dellagostin O."/>
            <person name="de Oliveira A.C."/>
            <person name="Bevan M."/>
            <person name="Bancroft I."/>
            <person name="Minx P."/>
            <person name="Cordum H."/>
            <person name="Wilson R."/>
            <person name="Cheng Z."/>
            <person name="Jin W."/>
            <person name="Jiang J."/>
            <person name="Leong S.A."/>
            <person name="Iwama H."/>
            <person name="Gojobori T."/>
            <person name="Itoh T."/>
            <person name="Niimura Y."/>
            <person name="Fujii Y."/>
            <person name="Habara T."/>
            <person name="Sakai H."/>
            <person name="Sato Y."/>
            <person name="Wilson G."/>
            <person name="Kumar K."/>
            <person name="McCouch S."/>
            <person name="Juretic N."/>
            <person name="Hoen D."/>
            <person name="Wright S."/>
            <person name="Bruskiewich R."/>
            <person name="Bureau T."/>
            <person name="Miyao A."/>
            <person name="Hirochika H."/>
            <person name="Nishikawa T."/>
            <person name="Kadowaki K."/>
            <person name="Sugiura M."/>
            <person name="Burr B."/>
            <person name="Sasaki T."/>
        </authorList>
    </citation>
    <scope>NUCLEOTIDE SEQUENCE [LARGE SCALE GENOMIC DNA]</scope>
    <source>
        <strain evidence="4">cv. Nipponbare</strain>
    </source>
</reference>
<accession>Q5Z451</accession>
<sequence>MSAGEAGADTRAPHVSGSKGRAHGGPSPPRPRRRRGPRARAVHRQRPKSATEGAGLPGVGGTRPDGHRRRWRDAAAERGEWERRRRGSSPRGASDGTTELGRRGGGGAPATGGANRGAAKGHRDLRKVMDGLGERGVGSRRQQSTATELTSRGADGVPAGDGDVEEAAKGLLVIAKPKEATAHREVVWDGNRRRQMRRRPQVGVELDAAKPSVETAQHGGDENGGGGRLNDAGERRRLVARWGGFPVAIGEYGVAAEVWQRAANAMAQAARRGDGGSGRLEARGSNGEAGEWRIWSGNGRRLWARGCEREEPELVATWAANGRHGGYGSGSRGPTCRPKGEREPGVI</sequence>
<evidence type="ECO:0000256" key="1">
    <source>
        <dbReference type="SAM" id="MobiDB-lite"/>
    </source>
</evidence>
<dbReference type="EMBL" id="AP006524">
    <property type="protein sequence ID" value="BAD62454.1"/>
    <property type="molecule type" value="Genomic_DNA"/>
</dbReference>
<feature type="compositionally biased region" description="Basic and acidic residues" evidence="1">
    <location>
        <begin position="72"/>
        <end position="83"/>
    </location>
</feature>
<reference evidence="3" key="2">
    <citation type="submission" date="2003-07" db="EMBL/GenBank/DDBJ databases">
        <title>Oryza sativa nipponbare(GA3) genomic DNA, chromosome 6, BAC clone:OSJNBa0061G23.</title>
        <authorList>
            <person name="Sasaki T."/>
            <person name="Matsumoto T."/>
            <person name="Katayose Y."/>
        </authorList>
    </citation>
    <scope>NUCLEOTIDE SEQUENCE</scope>
</reference>